<dbReference type="AlphaFoldDB" id="A0A7I4YCA0"/>
<reference evidence="2" key="1">
    <citation type="submission" date="2020-12" db="UniProtKB">
        <authorList>
            <consortium name="WormBaseParasite"/>
        </authorList>
    </citation>
    <scope>IDENTIFICATION</scope>
    <source>
        <strain evidence="2">MHco3</strain>
    </source>
</reference>
<name>A0A7I4YCA0_HAECO</name>
<sequence>MSRLTCYRRARGTLKKTVLQGRTATHRAQMAGKIIERARAWQLADSISSSRRPKRLPRFKRSSVVSSSPDVSKIDVLSWSHHHPHVGPAVLIVCYSLTSVC</sequence>
<dbReference type="WBParaSite" id="HCON_00073500-00001">
    <property type="protein sequence ID" value="HCON_00073500-00001"/>
    <property type="gene ID" value="HCON_00073500"/>
</dbReference>
<accession>A0A7I4YCA0</accession>
<proteinExistence type="predicted"/>
<evidence type="ECO:0000313" key="2">
    <source>
        <dbReference type="WBParaSite" id="HCON_00073500-00001"/>
    </source>
</evidence>
<dbReference type="Proteomes" id="UP000025227">
    <property type="component" value="Unplaced"/>
</dbReference>
<keyword evidence="1" id="KW-1185">Reference proteome</keyword>
<organism evidence="1 2">
    <name type="scientific">Haemonchus contortus</name>
    <name type="common">Barber pole worm</name>
    <dbReference type="NCBI Taxonomy" id="6289"/>
    <lineage>
        <taxon>Eukaryota</taxon>
        <taxon>Metazoa</taxon>
        <taxon>Ecdysozoa</taxon>
        <taxon>Nematoda</taxon>
        <taxon>Chromadorea</taxon>
        <taxon>Rhabditida</taxon>
        <taxon>Rhabditina</taxon>
        <taxon>Rhabditomorpha</taxon>
        <taxon>Strongyloidea</taxon>
        <taxon>Trichostrongylidae</taxon>
        <taxon>Haemonchus</taxon>
    </lineage>
</organism>
<protein>
    <submittedName>
        <fullName evidence="2">Uncharacterized protein</fullName>
    </submittedName>
</protein>
<evidence type="ECO:0000313" key="1">
    <source>
        <dbReference type="Proteomes" id="UP000025227"/>
    </source>
</evidence>